<accession>A0A381NCF8</accession>
<name>A0A381NCF8_9ZZZZ</name>
<dbReference type="InterPro" id="IPR007349">
    <property type="entry name" value="DUF418"/>
</dbReference>
<dbReference type="AlphaFoldDB" id="A0A381NCF8"/>
<feature type="transmembrane region" description="Helical" evidence="1">
    <location>
        <begin position="70"/>
        <end position="92"/>
    </location>
</feature>
<feature type="transmembrane region" description="Helical" evidence="1">
    <location>
        <begin position="338"/>
        <end position="357"/>
    </location>
</feature>
<protein>
    <recommendedName>
        <fullName evidence="2">DUF418 domain-containing protein</fullName>
    </recommendedName>
</protein>
<feature type="transmembrane region" description="Helical" evidence="1">
    <location>
        <begin position="297"/>
        <end position="317"/>
    </location>
</feature>
<gene>
    <name evidence="3" type="ORF">METZ01_LOCUS4608</name>
</gene>
<feature type="transmembrane region" description="Helical" evidence="1">
    <location>
        <begin position="363"/>
        <end position="384"/>
    </location>
</feature>
<keyword evidence="1" id="KW-1133">Transmembrane helix</keyword>
<dbReference type="PANTHER" id="PTHR30590:SF2">
    <property type="entry name" value="INNER MEMBRANE PROTEIN"/>
    <property type="match status" value="1"/>
</dbReference>
<proteinExistence type="predicted"/>
<organism evidence="3">
    <name type="scientific">marine metagenome</name>
    <dbReference type="NCBI Taxonomy" id="408172"/>
    <lineage>
        <taxon>unclassified sequences</taxon>
        <taxon>metagenomes</taxon>
        <taxon>ecological metagenomes</taxon>
    </lineage>
</organism>
<keyword evidence="1" id="KW-0812">Transmembrane</keyword>
<feature type="transmembrane region" description="Helical" evidence="1">
    <location>
        <begin position="28"/>
        <end position="49"/>
    </location>
</feature>
<reference evidence="3" key="1">
    <citation type="submission" date="2018-05" db="EMBL/GenBank/DDBJ databases">
        <authorList>
            <person name="Lanie J.A."/>
            <person name="Ng W.-L."/>
            <person name="Kazmierczak K.M."/>
            <person name="Andrzejewski T.M."/>
            <person name="Davidsen T.M."/>
            <person name="Wayne K.J."/>
            <person name="Tettelin H."/>
            <person name="Glass J.I."/>
            <person name="Rusch D."/>
            <person name="Podicherti R."/>
            <person name="Tsui H.-C.T."/>
            <person name="Winkler M.E."/>
        </authorList>
    </citation>
    <scope>NUCLEOTIDE SEQUENCE</scope>
</reference>
<feature type="transmembrane region" description="Helical" evidence="1">
    <location>
        <begin position="150"/>
        <end position="176"/>
    </location>
</feature>
<keyword evidence="1" id="KW-0472">Membrane</keyword>
<dbReference type="EMBL" id="UINC01000237">
    <property type="protein sequence ID" value="SUZ51754.1"/>
    <property type="molecule type" value="Genomic_DNA"/>
</dbReference>
<dbReference type="Pfam" id="PF04235">
    <property type="entry name" value="DUF418"/>
    <property type="match status" value="1"/>
</dbReference>
<feature type="transmembrane region" description="Helical" evidence="1">
    <location>
        <begin position="257"/>
        <end position="277"/>
    </location>
</feature>
<dbReference type="PANTHER" id="PTHR30590">
    <property type="entry name" value="INNER MEMBRANE PROTEIN"/>
    <property type="match status" value="1"/>
</dbReference>
<sequence length="409" mass="46554">MASDPELPSLIPVDQTERINSLDVLRGFALLGILVMNIQAFSMVGAAYMNPTAYGDLTGANYWVWYVSHLLFDQKFMVLFSALFGAGIVLMWRRAEAKSRRATGLHYRRTFWLMVFGLVHAYGVWAGDILFVYSLCALWVFWLKRRSPKALIIIGAIALMVSPVLMMTAGLSVQWWPQEDVEQMMVGWQPTPEQIAEEVANYQGGWSDQGRSRVKVAVGTHTEAFIYWAFWRASGLMIVGMALFKIGFFSAELSDRIYKRCIGISFLGLPILVYSVHQNFASAWSIERFFFSQVYNYFASLLVSLGYASAIMLICKYGLLTKVTSGLANVGRMALTNYLLHTIIATTIFYGHGLGYFGQVSRAGQILIVCGIWAFQIPFSAWWLKRFRFGPFEWLWRTLSYMKQQPLMR</sequence>
<evidence type="ECO:0000259" key="2">
    <source>
        <dbReference type="Pfam" id="PF04235"/>
    </source>
</evidence>
<feature type="domain" description="DUF418" evidence="2">
    <location>
        <begin position="243"/>
        <end position="403"/>
    </location>
</feature>
<dbReference type="InterPro" id="IPR052529">
    <property type="entry name" value="Bact_Transport_Assoc"/>
</dbReference>
<evidence type="ECO:0000256" key="1">
    <source>
        <dbReference type="SAM" id="Phobius"/>
    </source>
</evidence>
<feature type="transmembrane region" description="Helical" evidence="1">
    <location>
        <begin position="112"/>
        <end position="143"/>
    </location>
</feature>
<feature type="transmembrane region" description="Helical" evidence="1">
    <location>
        <begin position="225"/>
        <end position="245"/>
    </location>
</feature>
<evidence type="ECO:0000313" key="3">
    <source>
        <dbReference type="EMBL" id="SUZ51754.1"/>
    </source>
</evidence>